<sequence length="77" mass="8758">MVKPTRVTNSIRRLRFERGEMTQAELAERVGVTRQTVIAIEQGRYSPSLEMAFQIAHVLSVPLEDVFQYPNHQGDAS</sequence>
<gene>
    <name evidence="3" type="ORF">AU252_08090</name>
</gene>
<dbReference type="SUPFAM" id="SSF47413">
    <property type="entry name" value="lambda repressor-like DNA-binding domains"/>
    <property type="match status" value="1"/>
</dbReference>
<evidence type="ECO:0000259" key="2">
    <source>
        <dbReference type="PROSITE" id="PS50943"/>
    </source>
</evidence>
<dbReference type="KEGG" id="psul:AU252_08090"/>
<dbReference type="Pfam" id="PF01381">
    <property type="entry name" value="HTH_3"/>
    <property type="match status" value="1"/>
</dbReference>
<dbReference type="PROSITE" id="PS50943">
    <property type="entry name" value="HTH_CROC1"/>
    <property type="match status" value="1"/>
</dbReference>
<dbReference type="InterPro" id="IPR001387">
    <property type="entry name" value="Cro/C1-type_HTH"/>
</dbReference>
<protein>
    <submittedName>
        <fullName evidence="3">XRE family transcriptional regulator</fullName>
    </submittedName>
</protein>
<keyword evidence="1" id="KW-0238">DNA-binding</keyword>
<evidence type="ECO:0000256" key="1">
    <source>
        <dbReference type="ARBA" id="ARBA00023125"/>
    </source>
</evidence>
<dbReference type="Proteomes" id="UP000065151">
    <property type="component" value="Chromosome"/>
</dbReference>
<dbReference type="STRING" id="121292.AU252_08090"/>
<accession>A0A0U3Q7B1</accession>
<dbReference type="PANTHER" id="PTHR46558:SF4">
    <property type="entry name" value="DNA-BIDING PHAGE PROTEIN"/>
    <property type="match status" value="1"/>
</dbReference>
<feature type="domain" description="HTH cro/C1-type" evidence="2">
    <location>
        <begin position="11"/>
        <end position="66"/>
    </location>
</feature>
<evidence type="ECO:0000313" key="3">
    <source>
        <dbReference type="EMBL" id="ALV41114.1"/>
    </source>
</evidence>
<dbReference type="CDD" id="cd00093">
    <property type="entry name" value="HTH_XRE"/>
    <property type="match status" value="1"/>
</dbReference>
<dbReference type="EMBL" id="CP013747">
    <property type="protein sequence ID" value="ALV41114.1"/>
    <property type="molecule type" value="Genomic_DNA"/>
</dbReference>
<dbReference type="PANTHER" id="PTHR46558">
    <property type="entry name" value="TRACRIPTIONAL REGULATORY PROTEIN-RELATED-RELATED"/>
    <property type="match status" value="1"/>
</dbReference>
<dbReference type="GO" id="GO:0003677">
    <property type="term" value="F:DNA binding"/>
    <property type="evidence" value="ECO:0007669"/>
    <property type="project" value="UniProtKB-KW"/>
</dbReference>
<dbReference type="SMART" id="SM00530">
    <property type="entry name" value="HTH_XRE"/>
    <property type="match status" value="1"/>
</dbReference>
<name>A0A0U3Q7B1_9MICC</name>
<evidence type="ECO:0000313" key="4">
    <source>
        <dbReference type="Proteomes" id="UP000065151"/>
    </source>
</evidence>
<dbReference type="InterPro" id="IPR010982">
    <property type="entry name" value="Lambda_DNA-bd_dom_sf"/>
</dbReference>
<organism evidence="3">
    <name type="scientific">Pseudarthrobacter sulfonivorans</name>
    <dbReference type="NCBI Taxonomy" id="121292"/>
    <lineage>
        <taxon>Bacteria</taxon>
        <taxon>Bacillati</taxon>
        <taxon>Actinomycetota</taxon>
        <taxon>Actinomycetes</taxon>
        <taxon>Micrococcales</taxon>
        <taxon>Micrococcaceae</taxon>
        <taxon>Pseudarthrobacter</taxon>
    </lineage>
</organism>
<proteinExistence type="predicted"/>
<dbReference type="RefSeq" id="WP_058930270.1">
    <property type="nucleotide sequence ID" value="NZ_CP013747.1"/>
</dbReference>
<dbReference type="AlphaFoldDB" id="A0A0U3Q7B1"/>
<reference evidence="3 4" key="1">
    <citation type="submission" date="2015-12" db="EMBL/GenBank/DDBJ databases">
        <authorList>
            <person name="Shamseldin A."/>
            <person name="Moawad H."/>
            <person name="Abd El-Rahim W.M."/>
            <person name="Sadowsky M.J."/>
        </authorList>
    </citation>
    <scope>NUCLEOTIDE SEQUENCE [LARGE SCALE GENOMIC DNA]</scope>
    <source>
        <strain evidence="3 4">Ar51</strain>
    </source>
</reference>
<dbReference type="Gene3D" id="1.10.260.40">
    <property type="entry name" value="lambda repressor-like DNA-binding domains"/>
    <property type="match status" value="1"/>
</dbReference>